<dbReference type="PIRSF" id="PIRSF000103">
    <property type="entry name" value="HIBADH"/>
    <property type="match status" value="1"/>
</dbReference>
<accession>A0ABV4ZJ84</accession>
<dbReference type="GO" id="GO:0016491">
    <property type="term" value="F:oxidoreductase activity"/>
    <property type="evidence" value="ECO:0007669"/>
    <property type="project" value="UniProtKB-KW"/>
</dbReference>
<evidence type="ECO:0000313" key="5">
    <source>
        <dbReference type="EMBL" id="MFB4194054.1"/>
    </source>
</evidence>
<dbReference type="PANTHER" id="PTHR43580">
    <property type="entry name" value="OXIDOREDUCTASE GLYR1-RELATED"/>
    <property type="match status" value="1"/>
</dbReference>
<evidence type="ECO:0000259" key="3">
    <source>
        <dbReference type="Pfam" id="PF03446"/>
    </source>
</evidence>
<dbReference type="InterPro" id="IPR015815">
    <property type="entry name" value="HIBADH-related"/>
</dbReference>
<comment type="similarity">
    <text evidence="1">Belongs to the HIBADH-related family.</text>
</comment>
<name>A0ABV4ZJ84_9ACTN</name>
<feature type="domain" description="NADPH-dependent reductive aminase-like C-terminal" evidence="4">
    <location>
        <begin position="165"/>
        <end position="279"/>
    </location>
</feature>
<dbReference type="Pfam" id="PF03446">
    <property type="entry name" value="NAD_binding_2"/>
    <property type="match status" value="1"/>
</dbReference>
<sequence length="290" mass="30144">MSGTPSVTPVTVLGLGAMGSALSTAFLDGGHPVTVWNRTPAKAGPLTARGAVAAADPREAVRAADLVVLCVLDYAAAYDTLGAVGDALNGRALVHLTNGTPAQAREFAQWATQRGAHYVDGGIMSTPPMIGDSGSLVLYSGDRTGFDAHRSTLERLGAARWLGSDPGAAALHDIALLSGMYGLFAGHLHAAALIASEGGSVTEFTTELLIPFLERMMVPMKYSSREIDSGEFADQEASIAMQATAFVNIIESTAAQGVDPALLIPMRDLYHRAAAEGRDPSELLAKKAGR</sequence>
<keyword evidence="6" id="KW-1185">Reference proteome</keyword>
<evidence type="ECO:0000259" key="4">
    <source>
        <dbReference type="Pfam" id="PF21761"/>
    </source>
</evidence>
<dbReference type="RefSeq" id="WP_375062080.1">
    <property type="nucleotide sequence ID" value="NZ_JBHGBT010000004.1"/>
</dbReference>
<dbReference type="InterPro" id="IPR036291">
    <property type="entry name" value="NAD(P)-bd_dom_sf"/>
</dbReference>
<dbReference type="Gene3D" id="1.10.1040.10">
    <property type="entry name" value="N-(1-d-carboxylethyl)-l-norvaline Dehydrogenase, domain 2"/>
    <property type="match status" value="1"/>
</dbReference>
<dbReference type="Gene3D" id="3.40.50.720">
    <property type="entry name" value="NAD(P)-binding Rossmann-like Domain"/>
    <property type="match status" value="1"/>
</dbReference>
<dbReference type="EMBL" id="JBHGBT010000004">
    <property type="protein sequence ID" value="MFB4194054.1"/>
    <property type="molecule type" value="Genomic_DNA"/>
</dbReference>
<evidence type="ECO:0000313" key="6">
    <source>
        <dbReference type="Proteomes" id="UP001577267"/>
    </source>
</evidence>
<dbReference type="EC" id="1.1.-.-" evidence="5"/>
<evidence type="ECO:0000256" key="2">
    <source>
        <dbReference type="ARBA" id="ARBA00023002"/>
    </source>
</evidence>
<dbReference type="InterPro" id="IPR006115">
    <property type="entry name" value="6PGDH_NADP-bd"/>
</dbReference>
<dbReference type="InterPro" id="IPR048666">
    <property type="entry name" value="RedAm-like_C"/>
</dbReference>
<comment type="caution">
    <text evidence="5">The sequence shown here is derived from an EMBL/GenBank/DDBJ whole genome shotgun (WGS) entry which is preliminary data.</text>
</comment>
<dbReference type="SUPFAM" id="SSF51735">
    <property type="entry name" value="NAD(P)-binding Rossmann-fold domains"/>
    <property type="match status" value="1"/>
</dbReference>
<dbReference type="PANTHER" id="PTHR43580:SF2">
    <property type="entry name" value="CYTOKINE-LIKE NUCLEAR FACTOR N-PAC"/>
    <property type="match status" value="1"/>
</dbReference>
<keyword evidence="2 5" id="KW-0560">Oxidoreductase</keyword>
<evidence type="ECO:0000256" key="1">
    <source>
        <dbReference type="ARBA" id="ARBA00009080"/>
    </source>
</evidence>
<gene>
    <name evidence="5" type="ORF">ACE11A_06765</name>
</gene>
<reference evidence="5 6" key="1">
    <citation type="submission" date="2024-09" db="EMBL/GenBank/DDBJ databases">
        <title>Draft genome sequence of multifaceted antimicrobials producing Streptomyces sp. strain FH1.</title>
        <authorList>
            <person name="Hassan F."/>
            <person name="Ali H."/>
            <person name="Hassan N."/>
            <person name="Nawaz A."/>
        </authorList>
    </citation>
    <scope>NUCLEOTIDE SEQUENCE [LARGE SCALE GENOMIC DNA]</scope>
    <source>
        <strain evidence="5 6">FH1</strain>
    </source>
</reference>
<dbReference type="InterPro" id="IPR051265">
    <property type="entry name" value="HIBADH-related_NP60_sf"/>
</dbReference>
<protein>
    <submittedName>
        <fullName evidence="5">NAD(P)-dependent oxidoreductase</fullName>
        <ecNumber evidence="5">1.1.-.-</ecNumber>
    </submittedName>
</protein>
<organism evidence="5 6">
    <name type="scientific">Streptomyces carpaticus</name>
    <dbReference type="NCBI Taxonomy" id="285558"/>
    <lineage>
        <taxon>Bacteria</taxon>
        <taxon>Bacillati</taxon>
        <taxon>Actinomycetota</taxon>
        <taxon>Actinomycetes</taxon>
        <taxon>Kitasatosporales</taxon>
        <taxon>Streptomycetaceae</taxon>
        <taxon>Streptomyces</taxon>
    </lineage>
</organism>
<dbReference type="Pfam" id="PF21761">
    <property type="entry name" value="RedAm-like_C"/>
    <property type="match status" value="1"/>
</dbReference>
<proteinExistence type="inferred from homology"/>
<feature type="domain" description="6-phosphogluconate dehydrogenase NADP-binding" evidence="3">
    <location>
        <begin position="10"/>
        <end position="158"/>
    </location>
</feature>
<dbReference type="InterPro" id="IPR013328">
    <property type="entry name" value="6PGD_dom2"/>
</dbReference>
<dbReference type="Proteomes" id="UP001577267">
    <property type="component" value="Unassembled WGS sequence"/>
</dbReference>